<feature type="signal peptide" evidence="2">
    <location>
        <begin position="1"/>
        <end position="23"/>
    </location>
</feature>
<sequence length="406" mass="46425">MTSKIILLIACVLAAGLVQETSAQWYGGYGWPSYGYEPLDRGRVEKHFKFLVLKLVGPDLHYLRSKVLKRNFSKSTALRLALMTLKAIADLHEMGWIHRDIRPAQFWVGYGPDCMNLYLVDFLKIRQYQRSNKVHLKKRPGIMSDVKYSHHRYLSRQAAQNFDQSRRDDYEMWLFMVIDFFDDQALPWCKMRGLESVMSKLEFFTTPKARENTIRAVHPDFELIADMVNKMKWASEMRVPFLEDTLKSIAGKLKLNLKEPFDWTPEMATQHASATASIDAYQAGADMQRRSNSGSGGSKSKKPRAAEESLRSKKKAPSRLIGSKEKSRTNRLPAKSPAQPIEVKVSPQKPEQVVGGKDDDEEEEFMTPGGGEKDYVRAECVVAGLKKQKPKRAADEENEAYDNFKF</sequence>
<evidence type="ECO:0000313" key="4">
    <source>
        <dbReference type="EMBL" id="CAJ0569751.1"/>
    </source>
</evidence>
<dbReference type="InterPro" id="IPR050235">
    <property type="entry name" value="CK1_Ser-Thr_kinase"/>
</dbReference>
<evidence type="ECO:0000259" key="3">
    <source>
        <dbReference type="PROSITE" id="PS50011"/>
    </source>
</evidence>
<organism evidence="4 5">
    <name type="scientific">Mesorhabditis spiculigera</name>
    <dbReference type="NCBI Taxonomy" id="96644"/>
    <lineage>
        <taxon>Eukaryota</taxon>
        <taxon>Metazoa</taxon>
        <taxon>Ecdysozoa</taxon>
        <taxon>Nematoda</taxon>
        <taxon>Chromadorea</taxon>
        <taxon>Rhabditida</taxon>
        <taxon>Rhabditina</taxon>
        <taxon>Rhabditomorpha</taxon>
        <taxon>Rhabditoidea</taxon>
        <taxon>Rhabditidae</taxon>
        <taxon>Mesorhabditinae</taxon>
        <taxon>Mesorhabditis</taxon>
    </lineage>
</organism>
<feature type="chain" id="PRO_5041292381" description="Protein kinase domain-containing protein" evidence="2">
    <location>
        <begin position="24"/>
        <end position="406"/>
    </location>
</feature>
<dbReference type="EMBL" id="CATQJA010002116">
    <property type="protein sequence ID" value="CAJ0569751.1"/>
    <property type="molecule type" value="Genomic_DNA"/>
</dbReference>
<evidence type="ECO:0000256" key="2">
    <source>
        <dbReference type="SAM" id="SignalP"/>
    </source>
</evidence>
<keyword evidence="5" id="KW-1185">Reference proteome</keyword>
<name>A0AA36CKL9_9BILA</name>
<accession>A0AA36CKL9</accession>
<dbReference type="InterPro" id="IPR000719">
    <property type="entry name" value="Prot_kinase_dom"/>
</dbReference>
<feature type="region of interest" description="Disordered" evidence="1">
    <location>
        <begin position="386"/>
        <end position="406"/>
    </location>
</feature>
<feature type="region of interest" description="Disordered" evidence="1">
    <location>
        <begin position="285"/>
        <end position="372"/>
    </location>
</feature>
<protein>
    <recommendedName>
        <fullName evidence="3">Protein kinase domain-containing protein</fullName>
    </recommendedName>
</protein>
<dbReference type="PANTHER" id="PTHR11909">
    <property type="entry name" value="CASEIN KINASE-RELATED"/>
    <property type="match status" value="1"/>
</dbReference>
<dbReference type="GO" id="GO:0004672">
    <property type="term" value="F:protein kinase activity"/>
    <property type="evidence" value="ECO:0007669"/>
    <property type="project" value="InterPro"/>
</dbReference>
<evidence type="ECO:0000313" key="5">
    <source>
        <dbReference type="Proteomes" id="UP001177023"/>
    </source>
</evidence>
<dbReference type="GO" id="GO:0005524">
    <property type="term" value="F:ATP binding"/>
    <property type="evidence" value="ECO:0007669"/>
    <property type="project" value="InterPro"/>
</dbReference>
<gene>
    <name evidence="4" type="ORF">MSPICULIGERA_LOCUS8215</name>
</gene>
<dbReference type="AlphaFoldDB" id="A0AA36CKL9"/>
<feature type="non-terminal residue" evidence="4">
    <location>
        <position position="1"/>
    </location>
</feature>
<dbReference type="PROSITE" id="PS50011">
    <property type="entry name" value="PROTEIN_KINASE_DOM"/>
    <property type="match status" value="1"/>
</dbReference>
<dbReference type="Proteomes" id="UP001177023">
    <property type="component" value="Unassembled WGS sequence"/>
</dbReference>
<dbReference type="SUPFAM" id="SSF56112">
    <property type="entry name" value="Protein kinase-like (PK-like)"/>
    <property type="match status" value="1"/>
</dbReference>
<comment type="caution">
    <text evidence="4">The sequence shown here is derived from an EMBL/GenBank/DDBJ whole genome shotgun (WGS) entry which is preliminary data.</text>
</comment>
<reference evidence="4" key="1">
    <citation type="submission" date="2023-06" db="EMBL/GenBank/DDBJ databases">
        <authorList>
            <person name="Delattre M."/>
        </authorList>
    </citation>
    <scope>NUCLEOTIDE SEQUENCE</scope>
    <source>
        <strain evidence="4">AF72</strain>
    </source>
</reference>
<proteinExistence type="predicted"/>
<dbReference type="Gene3D" id="1.10.510.10">
    <property type="entry name" value="Transferase(Phosphotransferase) domain 1"/>
    <property type="match status" value="1"/>
</dbReference>
<evidence type="ECO:0000256" key="1">
    <source>
        <dbReference type="SAM" id="MobiDB-lite"/>
    </source>
</evidence>
<feature type="domain" description="Protein kinase" evidence="3">
    <location>
        <begin position="1"/>
        <end position="242"/>
    </location>
</feature>
<dbReference type="InterPro" id="IPR011009">
    <property type="entry name" value="Kinase-like_dom_sf"/>
</dbReference>
<keyword evidence="2" id="KW-0732">Signal</keyword>